<dbReference type="Proteomes" id="UP001302676">
    <property type="component" value="Unassembled WGS sequence"/>
</dbReference>
<keyword evidence="3" id="KW-1185">Reference proteome</keyword>
<organism evidence="2 3">
    <name type="scientific">Dichotomopilus funicola</name>
    <dbReference type="NCBI Taxonomy" id="1934379"/>
    <lineage>
        <taxon>Eukaryota</taxon>
        <taxon>Fungi</taxon>
        <taxon>Dikarya</taxon>
        <taxon>Ascomycota</taxon>
        <taxon>Pezizomycotina</taxon>
        <taxon>Sordariomycetes</taxon>
        <taxon>Sordariomycetidae</taxon>
        <taxon>Sordariales</taxon>
        <taxon>Chaetomiaceae</taxon>
        <taxon>Dichotomopilus</taxon>
    </lineage>
</organism>
<reference evidence="2" key="1">
    <citation type="journal article" date="2023" name="Mol. Phylogenet. Evol.">
        <title>Genome-scale phylogeny and comparative genomics of the fungal order Sordariales.</title>
        <authorList>
            <person name="Hensen N."/>
            <person name="Bonometti L."/>
            <person name="Westerberg I."/>
            <person name="Brannstrom I.O."/>
            <person name="Guillou S."/>
            <person name="Cros-Aarteil S."/>
            <person name="Calhoun S."/>
            <person name="Haridas S."/>
            <person name="Kuo A."/>
            <person name="Mondo S."/>
            <person name="Pangilinan J."/>
            <person name="Riley R."/>
            <person name="LaButti K."/>
            <person name="Andreopoulos B."/>
            <person name="Lipzen A."/>
            <person name="Chen C."/>
            <person name="Yan M."/>
            <person name="Daum C."/>
            <person name="Ng V."/>
            <person name="Clum A."/>
            <person name="Steindorff A."/>
            <person name="Ohm R.A."/>
            <person name="Martin F."/>
            <person name="Silar P."/>
            <person name="Natvig D.O."/>
            <person name="Lalanne C."/>
            <person name="Gautier V."/>
            <person name="Ament-Velasquez S.L."/>
            <person name="Kruys A."/>
            <person name="Hutchinson M.I."/>
            <person name="Powell A.J."/>
            <person name="Barry K."/>
            <person name="Miller A.N."/>
            <person name="Grigoriev I.V."/>
            <person name="Debuchy R."/>
            <person name="Gladieux P."/>
            <person name="Hiltunen Thoren M."/>
            <person name="Johannesson H."/>
        </authorList>
    </citation>
    <scope>NUCLEOTIDE SEQUENCE</scope>
    <source>
        <strain evidence="2">CBS 141.50</strain>
    </source>
</reference>
<evidence type="ECO:0000313" key="2">
    <source>
        <dbReference type="EMBL" id="KAK4147833.1"/>
    </source>
</evidence>
<feature type="region of interest" description="Disordered" evidence="1">
    <location>
        <begin position="86"/>
        <end position="112"/>
    </location>
</feature>
<evidence type="ECO:0000256" key="1">
    <source>
        <dbReference type="SAM" id="MobiDB-lite"/>
    </source>
</evidence>
<dbReference type="RefSeq" id="XP_062641204.1">
    <property type="nucleotide sequence ID" value="XM_062779125.1"/>
</dbReference>
<dbReference type="GeneID" id="87815738"/>
<reference evidence="2" key="2">
    <citation type="submission" date="2023-05" db="EMBL/GenBank/DDBJ databases">
        <authorList>
            <consortium name="Lawrence Berkeley National Laboratory"/>
            <person name="Steindorff A."/>
            <person name="Hensen N."/>
            <person name="Bonometti L."/>
            <person name="Westerberg I."/>
            <person name="Brannstrom I.O."/>
            <person name="Guillou S."/>
            <person name="Cros-Aarteil S."/>
            <person name="Calhoun S."/>
            <person name="Haridas S."/>
            <person name="Kuo A."/>
            <person name="Mondo S."/>
            <person name="Pangilinan J."/>
            <person name="Riley R."/>
            <person name="Labutti K."/>
            <person name="Andreopoulos B."/>
            <person name="Lipzen A."/>
            <person name="Chen C."/>
            <person name="Yanf M."/>
            <person name="Daum C."/>
            <person name="Ng V."/>
            <person name="Clum A."/>
            <person name="Ohm R."/>
            <person name="Martin F."/>
            <person name="Silar P."/>
            <person name="Natvig D."/>
            <person name="Lalanne C."/>
            <person name="Gautier V."/>
            <person name="Ament-Velasquez S.L."/>
            <person name="Kruys A."/>
            <person name="Hutchinson M.I."/>
            <person name="Powell A.J."/>
            <person name="Barry K."/>
            <person name="Miller A.N."/>
            <person name="Grigoriev I.V."/>
            <person name="Debuchy R."/>
            <person name="Gladieux P."/>
            <person name="Thoren M.H."/>
            <person name="Johannesson H."/>
        </authorList>
    </citation>
    <scope>NUCLEOTIDE SEQUENCE</scope>
    <source>
        <strain evidence="2">CBS 141.50</strain>
    </source>
</reference>
<evidence type="ECO:0000313" key="3">
    <source>
        <dbReference type="Proteomes" id="UP001302676"/>
    </source>
</evidence>
<feature type="compositionally biased region" description="Basic and acidic residues" evidence="1">
    <location>
        <begin position="91"/>
        <end position="112"/>
    </location>
</feature>
<dbReference type="AlphaFoldDB" id="A0AAN6ZRS6"/>
<proteinExistence type="predicted"/>
<dbReference type="EMBL" id="MU853555">
    <property type="protein sequence ID" value="KAK4147833.1"/>
    <property type="molecule type" value="Genomic_DNA"/>
</dbReference>
<gene>
    <name evidence="2" type="ORF">C8A04DRAFT_24388</name>
</gene>
<comment type="caution">
    <text evidence="2">The sequence shown here is derived from an EMBL/GenBank/DDBJ whole genome shotgun (WGS) entry which is preliminary data.</text>
</comment>
<name>A0AAN6ZRS6_9PEZI</name>
<protein>
    <submittedName>
        <fullName evidence="2">Rhodopsin family</fullName>
    </submittedName>
</protein>
<accession>A0AAN6ZRS6</accession>
<sequence>MCIVFTCGEHTFRKEVEGYHGLVCRCHNCGNYSASVVKSNPWFTFCFIATKTYHAVSATLSNRSRIDPTSKISAAKVDREYQCSHNNMAGHRKDGMGSRADILKGDRNRMSL</sequence>